<feature type="transmembrane region" description="Helical" evidence="5">
    <location>
        <begin position="20"/>
        <end position="40"/>
    </location>
</feature>
<dbReference type="Pfam" id="PF13520">
    <property type="entry name" value="AA_permease_2"/>
    <property type="match status" value="1"/>
</dbReference>
<evidence type="ECO:0000313" key="6">
    <source>
        <dbReference type="EMBL" id="MBN3281437.1"/>
    </source>
</evidence>
<evidence type="ECO:0000256" key="2">
    <source>
        <dbReference type="ARBA" id="ARBA00022692"/>
    </source>
</evidence>
<dbReference type="Gene3D" id="1.20.1740.10">
    <property type="entry name" value="Amino acid/polyamine transporter I"/>
    <property type="match status" value="1"/>
</dbReference>
<evidence type="ECO:0000313" key="7">
    <source>
        <dbReference type="Proteomes" id="UP001166093"/>
    </source>
</evidence>
<feature type="transmembrane region" description="Helical" evidence="5">
    <location>
        <begin position="52"/>
        <end position="73"/>
    </location>
</feature>
<dbReference type="EMBL" id="JAAWVQ010108730">
    <property type="protein sequence ID" value="MBN3281437.1"/>
    <property type="molecule type" value="Genomic_DNA"/>
</dbReference>
<feature type="transmembrane region" description="Helical" evidence="5">
    <location>
        <begin position="194"/>
        <end position="215"/>
    </location>
</feature>
<keyword evidence="4 5" id="KW-0472">Membrane</keyword>
<dbReference type="PANTHER" id="PTHR11785:SF519">
    <property type="entry name" value="LARGE NEUTRAL AMINO ACIDS TRANSPORTER SMALL SUBUNIT 1"/>
    <property type="match status" value="1"/>
</dbReference>
<evidence type="ECO:0000256" key="5">
    <source>
        <dbReference type="SAM" id="Phobius"/>
    </source>
</evidence>
<accession>A0ABS2Y5C0</accession>
<reference evidence="6" key="1">
    <citation type="journal article" date="2021" name="Cell">
        <title>Tracing the genetic footprints of vertebrate landing in non-teleost ray-finned fishes.</title>
        <authorList>
            <person name="Bi X."/>
            <person name="Wang K."/>
            <person name="Yang L."/>
            <person name="Pan H."/>
            <person name="Jiang H."/>
            <person name="Wei Q."/>
            <person name="Fang M."/>
            <person name="Yu H."/>
            <person name="Zhu C."/>
            <person name="Cai Y."/>
            <person name="He Y."/>
            <person name="Gan X."/>
            <person name="Zeng H."/>
            <person name="Yu D."/>
            <person name="Zhu Y."/>
            <person name="Jiang H."/>
            <person name="Qiu Q."/>
            <person name="Yang H."/>
            <person name="Zhang Y.E."/>
            <person name="Wang W."/>
            <person name="Zhu M."/>
            <person name="He S."/>
            <person name="Zhang G."/>
        </authorList>
    </citation>
    <scope>NUCLEOTIDE SEQUENCE</scope>
    <source>
        <strain evidence="6">Pddl_001</strain>
    </source>
</reference>
<evidence type="ECO:0000256" key="3">
    <source>
        <dbReference type="ARBA" id="ARBA00022989"/>
    </source>
</evidence>
<organism evidence="6 7">
    <name type="scientific">Polyodon spathula</name>
    <name type="common">North American paddlefish</name>
    <name type="synonym">Squalus spathula</name>
    <dbReference type="NCBI Taxonomy" id="7913"/>
    <lineage>
        <taxon>Eukaryota</taxon>
        <taxon>Metazoa</taxon>
        <taxon>Chordata</taxon>
        <taxon>Craniata</taxon>
        <taxon>Vertebrata</taxon>
        <taxon>Euteleostomi</taxon>
        <taxon>Actinopterygii</taxon>
        <taxon>Chondrostei</taxon>
        <taxon>Acipenseriformes</taxon>
        <taxon>Polyodontidae</taxon>
        <taxon>Polyodon</taxon>
    </lineage>
</organism>
<comment type="subcellular location">
    <subcellularLocation>
        <location evidence="1">Membrane</location>
        <topology evidence="1">Multi-pass membrane protein</topology>
    </subcellularLocation>
</comment>
<keyword evidence="7" id="KW-1185">Reference proteome</keyword>
<feature type="non-terminal residue" evidence="6">
    <location>
        <position position="1"/>
    </location>
</feature>
<protein>
    <submittedName>
        <fullName evidence="6">LAT1 protein</fullName>
    </submittedName>
</protein>
<evidence type="ECO:0000256" key="4">
    <source>
        <dbReference type="ARBA" id="ARBA00023136"/>
    </source>
</evidence>
<feature type="transmembrane region" description="Helical" evidence="5">
    <location>
        <begin position="156"/>
        <end position="174"/>
    </location>
</feature>
<feature type="transmembrane region" description="Helical" evidence="5">
    <location>
        <begin position="254"/>
        <end position="271"/>
    </location>
</feature>
<sequence>LILTLVNGISVKAAAEVQDFFTAVKLLAQAIMIGFGFVQVSQGDVSYLQLETVFQGVAHIVLALYSGLFAYGGWNSLNYITEEMINLECFFFFFLFYFTVNTVSGVYVLTNLAYFTTISPQESEAMVFGQYHLGVVLWLIVVFVGLSCFGVVNGCLFTSAHFVSLFFGGLFFAGDRESHLPAALGLFQKDLFTPVPLLIFIMLGMAIAGMLWLRWREPTLRRPVRMNFMLLVLFLLGCIFMIVVSFWAALVECLIGGGIILTRIPFYFLGYKWKKPQSLEKAISKSTIFCQKLYMSFPEEKTSAN</sequence>
<feature type="non-terminal residue" evidence="6">
    <location>
        <position position="305"/>
    </location>
</feature>
<dbReference type="PANTHER" id="PTHR11785">
    <property type="entry name" value="AMINO ACID TRANSPORTER"/>
    <property type="match status" value="1"/>
</dbReference>
<keyword evidence="2 5" id="KW-0812">Transmembrane</keyword>
<keyword evidence="3 5" id="KW-1133">Transmembrane helix</keyword>
<name>A0ABS2Y5C0_POLSP</name>
<dbReference type="InterPro" id="IPR002293">
    <property type="entry name" value="AA/rel_permease1"/>
</dbReference>
<feature type="transmembrane region" description="Helical" evidence="5">
    <location>
        <begin position="129"/>
        <end position="149"/>
    </location>
</feature>
<gene>
    <name evidence="6" type="primary">Slc7a5_0</name>
    <name evidence="6" type="ORF">GTO93_0005353</name>
</gene>
<feature type="transmembrane region" description="Helical" evidence="5">
    <location>
        <begin position="85"/>
        <end position="109"/>
    </location>
</feature>
<dbReference type="InterPro" id="IPR050598">
    <property type="entry name" value="AminoAcid_Transporter"/>
</dbReference>
<proteinExistence type="predicted"/>
<feature type="transmembrane region" description="Helical" evidence="5">
    <location>
        <begin position="227"/>
        <end position="248"/>
    </location>
</feature>
<comment type="caution">
    <text evidence="6">The sequence shown here is derived from an EMBL/GenBank/DDBJ whole genome shotgun (WGS) entry which is preliminary data.</text>
</comment>
<evidence type="ECO:0000256" key="1">
    <source>
        <dbReference type="ARBA" id="ARBA00004141"/>
    </source>
</evidence>
<dbReference type="Proteomes" id="UP001166093">
    <property type="component" value="Unassembled WGS sequence"/>
</dbReference>